<name>L8WRG8_THACA</name>
<keyword evidence="1" id="KW-0812">Transmembrane</keyword>
<dbReference type="EMBL" id="AFRT01001375">
    <property type="protein sequence ID" value="ELU40600.1"/>
    <property type="molecule type" value="Genomic_DNA"/>
</dbReference>
<feature type="transmembrane region" description="Helical" evidence="1">
    <location>
        <begin position="20"/>
        <end position="38"/>
    </location>
</feature>
<keyword evidence="3" id="KW-1185">Reference proteome</keyword>
<dbReference type="AlphaFoldDB" id="L8WRG8"/>
<keyword evidence="1" id="KW-1133">Transmembrane helix</keyword>
<proteinExistence type="predicted"/>
<gene>
    <name evidence="2" type="ORF">AG1IA_05369</name>
</gene>
<protein>
    <submittedName>
        <fullName evidence="2">Uncharacterized protein</fullName>
    </submittedName>
</protein>
<comment type="caution">
    <text evidence="2">The sequence shown here is derived from an EMBL/GenBank/DDBJ whole genome shotgun (WGS) entry which is preliminary data.</text>
</comment>
<evidence type="ECO:0000313" key="3">
    <source>
        <dbReference type="Proteomes" id="UP000011668"/>
    </source>
</evidence>
<organism evidence="2 3">
    <name type="scientific">Thanatephorus cucumeris (strain AG1-IA)</name>
    <name type="common">Rice sheath blight fungus</name>
    <name type="synonym">Rhizoctonia solani</name>
    <dbReference type="NCBI Taxonomy" id="983506"/>
    <lineage>
        <taxon>Eukaryota</taxon>
        <taxon>Fungi</taxon>
        <taxon>Dikarya</taxon>
        <taxon>Basidiomycota</taxon>
        <taxon>Agaricomycotina</taxon>
        <taxon>Agaricomycetes</taxon>
        <taxon>Cantharellales</taxon>
        <taxon>Ceratobasidiaceae</taxon>
        <taxon>Rhizoctonia</taxon>
        <taxon>Rhizoctonia solani AG-1</taxon>
    </lineage>
</organism>
<reference evidence="2 3" key="1">
    <citation type="journal article" date="2013" name="Nat. Commun.">
        <title>The evolution and pathogenic mechanisms of the rice sheath blight pathogen.</title>
        <authorList>
            <person name="Zheng A."/>
            <person name="Lin R."/>
            <person name="Xu L."/>
            <person name="Qin P."/>
            <person name="Tang C."/>
            <person name="Ai P."/>
            <person name="Zhang D."/>
            <person name="Liu Y."/>
            <person name="Sun Z."/>
            <person name="Feng H."/>
            <person name="Wang Y."/>
            <person name="Chen Y."/>
            <person name="Liang X."/>
            <person name="Fu R."/>
            <person name="Li Q."/>
            <person name="Zhang J."/>
            <person name="Yu X."/>
            <person name="Xie Z."/>
            <person name="Ding L."/>
            <person name="Guan P."/>
            <person name="Tang J."/>
            <person name="Liang Y."/>
            <person name="Wang S."/>
            <person name="Deng Q."/>
            <person name="Li S."/>
            <person name="Zhu J."/>
            <person name="Wang L."/>
            <person name="Liu H."/>
            <person name="Li P."/>
        </authorList>
    </citation>
    <scope>NUCLEOTIDE SEQUENCE [LARGE SCALE GENOMIC DNA]</scope>
    <source>
        <strain evidence="3">AG-1 IA</strain>
    </source>
</reference>
<sequence>MYQALYAPSMITGYVMSLRFHFYLSYSPALAVFLQSHLSTYYSPPFQLFCYFVLD</sequence>
<evidence type="ECO:0000313" key="2">
    <source>
        <dbReference type="EMBL" id="ELU40600.1"/>
    </source>
</evidence>
<dbReference type="Proteomes" id="UP000011668">
    <property type="component" value="Unassembled WGS sequence"/>
</dbReference>
<evidence type="ECO:0000256" key="1">
    <source>
        <dbReference type="SAM" id="Phobius"/>
    </source>
</evidence>
<dbReference type="HOGENOM" id="CLU_3034015_0_0_1"/>
<keyword evidence="1" id="KW-0472">Membrane</keyword>
<accession>L8WRG8</accession>